<sequence length="1597" mass="181924">MPDIRLKCVKVIGEKGNSNDSFCKILETPFAQGQKTLCENSRIKIFKNGVEIKTIHIKCIEQVLWSTFSTLDKSRVRMLCVLASGFVRIFNIDSNLEYFCPIPFLIKSIFALPDGILVERAVEISGEDRYYSLTHPLGECKKIGQIGTKNLNKEQVIFTSLFKPIVVTMARDYKHRVYFLRRTTREVQRRLSLGKNLLRTPNPNRKTNKSFKKTLKSLKTPKMKSKSDFVYKKRFSGIFTPERRNSKLKSNVSAKNASNPENRIEALFDFKFELPLNFNRKASFSAFEVSANFEAIAQNPIFKFEALSVVPVKSIYSFYDGKQQFQNFREKTLLEDCVEEQFYDDFYCNNDLLCLNLSNEMILHSSKTQIARVLLNKAEREKVCFIEKEASNILVTTSSGRKVSTEFEPIINEKATTICLRTISTVVTKKKFLSFLKKFLAGERAPDQSEFDAFINFCVKEIEGNSERKPKKDWCRILRALHCFYESLKLDLNQKESYKVAELLTNISLQLGQFGYTDIYFRDFASLLKRYIAIRNNKIGGQKIAESAPFDFYKWLSAKIERKPSQILKNAPLLNPNCSFLERLRKICLFVEVVFALLDLKEIESEFSFETSFGKSGSAVKLAKTFKKSKSGHLIFSPLRFYKEEKNRKTAETVSTMLRGITTDDFVGLPDAISLILRDILAKILFSQNTKSADLWKIAGREDIALNIIDSAKNGLAKTSAANNNRNCPSCAKKDDGNDKTTISTICANWRKTRFTKDLRLKEVERCLCSSKPQIVAINCTDEEETVLENWKRKDISVPYKYFQRTCAMPLGRALFLFDENETFSNKCPSHRKLSSDQISTSLRIKGSSKEFEIPVDSRASKIAKSMGEFHSGAAFALSLPENMPFLGRNEILGFPKESLHAHSGFLLGIGAKGYLSSLDSTDLFDYFQSQKEVVSVALLLGFSLRAVGSMDFEITKMVSLHVPNLMPSTLMESEKTVPSLLQSVAILCLGLLYMSSGNTSMNKVILEIITKSKNDGEEEDLGQLHLSSSLAYGLVNLGKGCEENGNCCNVDAMFLQDSNGGTKKVDSNSDSLDFIDDDFEPMDAETEGKYIKTSLTHSGTKIDLFVTAPGSLLALGFIHYKTNNSLIGKLLEIKNSANFIDNYRGEFAFYRLLSRNIVMWNDIQPTVKWLKQNIPPILRKKSRFYRFVKGDKTTIKFEETVGTNRDSFCLYSLLGCCTALAIKFCGSRDARVLGLLMQMYNKALSSRERQNLKVPESCFKSFVVGMATNMAVVMAGSCDLSVFKILRRLRKISNNLNSSENELVSMAIGFLFMGGGRTSLTSSDKGTAGLLISILPLLISRSFLMTDVYPPFFRYLWILAADKRHFETIDSETGQLCNTVIEIDRTDKKGKIKLLTPCLLPERREIKRIKIVDKSFWPQNELLNENNASSIFVKRKFSSEKEKLFEVLTEKSFSPDFGFDERIRNEMKKLLKQIRKYDVSSSKFNELNLLMSYKNSKMENFEKNDELVSAIKIFYGFENKGELKESDCKILCGYVSYYNLPLPVQIRTKNLDKTFWKQLSKSSSELEQLALINYFFRDQSYRDLREIAFILQNIKM</sequence>
<keyword evidence="2" id="KW-0132">Cell division</keyword>
<dbReference type="PANTHER" id="PTHR12827:SF3">
    <property type="entry name" value="ANAPHASE-PROMOTING COMPLEX SUBUNIT 1"/>
    <property type="match status" value="1"/>
</dbReference>
<dbReference type="Gene3D" id="1.25.10.10">
    <property type="entry name" value="Leucine-rich Repeat Variant"/>
    <property type="match status" value="1"/>
</dbReference>
<dbReference type="InterPro" id="IPR011989">
    <property type="entry name" value="ARM-like"/>
</dbReference>
<evidence type="ECO:0000313" key="6">
    <source>
        <dbReference type="Proteomes" id="UP001439008"/>
    </source>
</evidence>
<dbReference type="PANTHER" id="PTHR12827">
    <property type="entry name" value="MEIOTIC CHECKPOINT REGULATOR TSG24 FAMILY MEMBER"/>
    <property type="match status" value="1"/>
</dbReference>
<dbReference type="EMBL" id="JBDODL010000040">
    <property type="protein sequence ID" value="MES1918311.1"/>
    <property type="molecule type" value="Genomic_DNA"/>
</dbReference>
<protein>
    <recommendedName>
        <fullName evidence="7">Anaphase-promoting complex subunit 1</fullName>
    </recommendedName>
</protein>
<evidence type="ECO:0000256" key="4">
    <source>
        <dbReference type="ARBA" id="ARBA00023306"/>
    </source>
</evidence>
<proteinExistence type="inferred from homology"/>
<comment type="similarity">
    <text evidence="1">Belongs to the APC1 family.</text>
</comment>
<dbReference type="Proteomes" id="UP001439008">
    <property type="component" value="Unassembled WGS sequence"/>
</dbReference>
<dbReference type="InterPro" id="IPR024990">
    <property type="entry name" value="Apc1"/>
</dbReference>
<keyword evidence="4" id="KW-0131">Cell cycle</keyword>
<reference evidence="5 6" key="1">
    <citation type="journal article" date="2024" name="BMC Biol.">
        <title>Comparative genomics of Ascetosporea gives new insight into the evolutionary basis for animal parasitism in Rhizaria.</title>
        <authorList>
            <person name="Hiltunen Thoren M."/>
            <person name="Onut-Brannstrom I."/>
            <person name="Alfjorden A."/>
            <person name="Peckova H."/>
            <person name="Swords F."/>
            <person name="Hooper C."/>
            <person name="Holzer A.S."/>
            <person name="Bass D."/>
            <person name="Burki F."/>
        </authorList>
    </citation>
    <scope>NUCLEOTIDE SEQUENCE [LARGE SCALE GENOMIC DNA]</scope>
    <source>
        <strain evidence="5">20-A016</strain>
    </source>
</reference>
<comment type="caution">
    <text evidence="5">The sequence shown here is derived from an EMBL/GenBank/DDBJ whole genome shotgun (WGS) entry which is preliminary data.</text>
</comment>
<gene>
    <name evidence="5" type="ORF">MHBO_000298</name>
</gene>
<evidence type="ECO:0008006" key="7">
    <source>
        <dbReference type="Google" id="ProtNLM"/>
    </source>
</evidence>
<evidence type="ECO:0000313" key="5">
    <source>
        <dbReference type="EMBL" id="MES1918311.1"/>
    </source>
</evidence>
<name>A0ABV2AF49_9EUKA</name>
<evidence type="ECO:0000256" key="1">
    <source>
        <dbReference type="ARBA" id="ARBA00010547"/>
    </source>
</evidence>
<organism evidence="5 6">
    <name type="scientific">Bonamia ostreae</name>
    <dbReference type="NCBI Taxonomy" id="126728"/>
    <lineage>
        <taxon>Eukaryota</taxon>
        <taxon>Sar</taxon>
        <taxon>Rhizaria</taxon>
        <taxon>Endomyxa</taxon>
        <taxon>Ascetosporea</taxon>
        <taxon>Haplosporida</taxon>
        <taxon>Bonamia</taxon>
    </lineage>
</organism>
<keyword evidence="6" id="KW-1185">Reference proteome</keyword>
<evidence type="ECO:0000256" key="2">
    <source>
        <dbReference type="ARBA" id="ARBA00022618"/>
    </source>
</evidence>
<accession>A0ABV2AF49</accession>
<keyword evidence="3" id="KW-0498">Mitosis</keyword>
<evidence type="ECO:0000256" key="3">
    <source>
        <dbReference type="ARBA" id="ARBA00022776"/>
    </source>
</evidence>